<feature type="repeat" description="WD" evidence="3">
    <location>
        <begin position="144"/>
        <end position="185"/>
    </location>
</feature>
<dbReference type="PANTHER" id="PTHR44019">
    <property type="entry name" value="WD REPEAT-CONTAINING PROTEIN 55"/>
    <property type="match status" value="1"/>
</dbReference>
<feature type="repeat" description="WD" evidence="3">
    <location>
        <begin position="102"/>
        <end position="143"/>
    </location>
</feature>
<gene>
    <name evidence="4" type="ORF">BSF38_05687</name>
</gene>
<dbReference type="InterPro" id="IPR036322">
    <property type="entry name" value="WD40_repeat_dom_sf"/>
</dbReference>
<evidence type="ECO:0000256" key="2">
    <source>
        <dbReference type="ARBA" id="ARBA00022737"/>
    </source>
</evidence>
<evidence type="ECO:0000313" key="5">
    <source>
        <dbReference type="Proteomes" id="UP000186309"/>
    </source>
</evidence>
<protein>
    <submittedName>
        <fullName evidence="4">Uncharacterized protein</fullName>
    </submittedName>
</protein>
<dbReference type="KEGG" id="pbor:BSF38_05687"/>
<evidence type="ECO:0000313" key="4">
    <source>
        <dbReference type="EMBL" id="APW64097.1"/>
    </source>
</evidence>
<dbReference type="RefSeq" id="WP_076350373.1">
    <property type="nucleotide sequence ID" value="NZ_CP019082.1"/>
</dbReference>
<dbReference type="PROSITE" id="PS50294">
    <property type="entry name" value="WD_REPEATS_REGION"/>
    <property type="match status" value="2"/>
</dbReference>
<evidence type="ECO:0000256" key="3">
    <source>
        <dbReference type="PROSITE-ProRule" id="PRU00221"/>
    </source>
</evidence>
<reference evidence="5" key="1">
    <citation type="submission" date="2016-12" db="EMBL/GenBank/DDBJ databases">
        <title>Comparative genomics of four Isosphaeraceae planctomycetes: a common pool of plasmids and glycoside hydrolase genes.</title>
        <authorList>
            <person name="Ivanova A."/>
        </authorList>
    </citation>
    <scope>NUCLEOTIDE SEQUENCE [LARGE SCALE GENOMIC DNA]</scope>
    <source>
        <strain evidence="5">PX4</strain>
    </source>
</reference>
<dbReference type="Proteomes" id="UP000186309">
    <property type="component" value="Chromosome"/>
</dbReference>
<keyword evidence="1 3" id="KW-0853">WD repeat</keyword>
<keyword evidence="5" id="KW-1185">Reference proteome</keyword>
<dbReference type="InterPro" id="IPR015943">
    <property type="entry name" value="WD40/YVTN_repeat-like_dom_sf"/>
</dbReference>
<dbReference type="SMART" id="SM00320">
    <property type="entry name" value="WD40"/>
    <property type="match status" value="6"/>
</dbReference>
<organism evidence="4 5">
    <name type="scientific">Paludisphaera borealis</name>
    <dbReference type="NCBI Taxonomy" id="1387353"/>
    <lineage>
        <taxon>Bacteria</taxon>
        <taxon>Pseudomonadati</taxon>
        <taxon>Planctomycetota</taxon>
        <taxon>Planctomycetia</taxon>
        <taxon>Isosphaerales</taxon>
        <taxon>Isosphaeraceae</taxon>
        <taxon>Paludisphaera</taxon>
    </lineage>
</organism>
<proteinExistence type="predicted"/>
<keyword evidence="2" id="KW-0677">Repeat</keyword>
<dbReference type="Gene3D" id="2.130.10.10">
    <property type="entry name" value="YVTN repeat-like/Quinoprotein amine dehydrogenase"/>
    <property type="match status" value="2"/>
</dbReference>
<dbReference type="OrthoDB" id="230341at2"/>
<dbReference type="SUPFAM" id="SSF50978">
    <property type="entry name" value="WD40 repeat-like"/>
    <property type="match status" value="1"/>
</dbReference>
<dbReference type="PANTHER" id="PTHR44019:SF8">
    <property type="entry name" value="POC1 CENTRIOLAR PROTEIN HOMOLOG"/>
    <property type="match status" value="1"/>
</dbReference>
<dbReference type="PROSITE" id="PS50082">
    <property type="entry name" value="WD_REPEATS_2"/>
    <property type="match status" value="2"/>
</dbReference>
<sequence length="334" mass="36139">MPAEPEKTHIARELKYGKPLIACRFDPTGKAVFAGAEDDTVQRWDLAADPAKVKPIAYNAHEGWPFALGVSLDGQTLLTGGTDGKLIWWPATGDAPKPIRALAAHKGWVRAIAFAPDGNHFASCGNDRKVRVWSLADGAQVLDLPGHERPIFRVAFTADGKHLLSADLKGLVIQWDARTGKEERRLDASKLYHYDVGQGVDYGGVRDLSLSRDGAFLACSGQINASNPLGAVSNAALVVLDWKTGEHKQLQHPKEGVSGVAWGVRFHPDGFLIASSGGTGGSFLWFTKPDQTNEFFKLTFPNTIRDLDLHPDALQIATAHHDGVVRISAMKAKA</sequence>
<accession>A0A1U7CYR9</accession>
<dbReference type="InterPro" id="IPR001680">
    <property type="entry name" value="WD40_rpt"/>
</dbReference>
<dbReference type="EMBL" id="CP019082">
    <property type="protein sequence ID" value="APW64097.1"/>
    <property type="molecule type" value="Genomic_DNA"/>
</dbReference>
<dbReference type="InterPro" id="IPR050505">
    <property type="entry name" value="WDR55/POC1"/>
</dbReference>
<evidence type="ECO:0000256" key="1">
    <source>
        <dbReference type="ARBA" id="ARBA00022574"/>
    </source>
</evidence>
<dbReference type="Pfam" id="PF00400">
    <property type="entry name" value="WD40"/>
    <property type="match status" value="4"/>
</dbReference>
<dbReference type="AlphaFoldDB" id="A0A1U7CYR9"/>
<dbReference type="STRING" id="1387353.BSF38_05687"/>
<name>A0A1U7CYR9_9BACT</name>